<sequence>MNPIRVGLMQPNQQQDDCDGWRDRLVGKIIVGDEAVTSVPAGKFVRASELPTFHRILGKNSVATMDYRPDRLNIHVDDNKKVKGVNYG</sequence>
<gene>
    <name evidence="1" type="ORF">BCR42DRAFT_417613</name>
</gene>
<dbReference type="PANTHER" id="PTHR39600">
    <property type="entry name" value="PEPTIDASE INHIBITOR I78 FAMILY PROTEIN"/>
    <property type="match status" value="1"/>
</dbReference>
<proteinExistence type="predicted"/>
<comment type="caution">
    <text evidence="1">The sequence shown here is derived from an EMBL/GenBank/DDBJ whole genome shotgun (WGS) entry which is preliminary data.</text>
</comment>
<evidence type="ECO:0008006" key="3">
    <source>
        <dbReference type="Google" id="ProtNLM"/>
    </source>
</evidence>
<reference evidence="1 2" key="1">
    <citation type="submission" date="2016-07" db="EMBL/GenBank/DDBJ databases">
        <title>Pervasive Adenine N6-methylation of Active Genes in Fungi.</title>
        <authorList>
            <consortium name="DOE Joint Genome Institute"/>
            <person name="Mondo S.J."/>
            <person name="Dannebaum R.O."/>
            <person name="Kuo R.C."/>
            <person name="Labutti K."/>
            <person name="Haridas S."/>
            <person name="Kuo A."/>
            <person name="Salamov A."/>
            <person name="Ahrendt S.R."/>
            <person name="Lipzen A."/>
            <person name="Sullivan W."/>
            <person name="Andreopoulos W.B."/>
            <person name="Clum A."/>
            <person name="Lindquist E."/>
            <person name="Daum C."/>
            <person name="Ramamoorthy G.K."/>
            <person name="Gryganskyi A."/>
            <person name="Culley D."/>
            <person name="Magnuson J.K."/>
            <person name="James T.Y."/>
            <person name="O'Malley M.A."/>
            <person name="Stajich J.E."/>
            <person name="Spatafora J.W."/>
            <person name="Visel A."/>
            <person name="Grigoriev I.V."/>
        </authorList>
    </citation>
    <scope>NUCLEOTIDE SEQUENCE [LARGE SCALE GENOMIC DNA]</scope>
    <source>
        <strain evidence="1 2">NRRL 1336</strain>
    </source>
</reference>
<keyword evidence="2" id="KW-1185">Reference proteome</keyword>
<organism evidence="1 2">
    <name type="scientific">Absidia repens</name>
    <dbReference type="NCBI Taxonomy" id="90262"/>
    <lineage>
        <taxon>Eukaryota</taxon>
        <taxon>Fungi</taxon>
        <taxon>Fungi incertae sedis</taxon>
        <taxon>Mucoromycota</taxon>
        <taxon>Mucoromycotina</taxon>
        <taxon>Mucoromycetes</taxon>
        <taxon>Mucorales</taxon>
        <taxon>Cunninghamellaceae</taxon>
        <taxon>Absidia</taxon>
    </lineage>
</organism>
<dbReference type="STRING" id="90262.A0A1X2IE08"/>
<dbReference type="AlphaFoldDB" id="A0A1X2IE08"/>
<name>A0A1X2IE08_9FUNG</name>
<dbReference type="EMBL" id="MCGE01000014">
    <property type="protein sequence ID" value="ORZ14757.1"/>
    <property type="molecule type" value="Genomic_DNA"/>
</dbReference>
<accession>A0A1X2IE08</accession>
<evidence type="ECO:0000313" key="2">
    <source>
        <dbReference type="Proteomes" id="UP000193560"/>
    </source>
</evidence>
<dbReference type="OrthoDB" id="10013825at2759"/>
<dbReference type="PANTHER" id="PTHR39600:SF1">
    <property type="entry name" value="PEPTIDASE INHIBITOR I78 FAMILY PROTEIN"/>
    <property type="match status" value="1"/>
</dbReference>
<evidence type="ECO:0000313" key="1">
    <source>
        <dbReference type="EMBL" id="ORZ14757.1"/>
    </source>
</evidence>
<protein>
    <recommendedName>
        <fullName evidence="3">Peptidase inhibitor I78 family-domain-containing protein</fullName>
    </recommendedName>
</protein>
<dbReference type="Proteomes" id="UP000193560">
    <property type="component" value="Unassembled WGS sequence"/>
</dbReference>
<dbReference type="Gene3D" id="3.30.10.10">
    <property type="entry name" value="Trypsin Inhibitor V, subunit A"/>
    <property type="match status" value="1"/>
</dbReference>